<keyword evidence="1" id="KW-0472">Membrane</keyword>
<evidence type="ECO:0000256" key="1">
    <source>
        <dbReference type="SAM" id="Phobius"/>
    </source>
</evidence>
<name>A0ABC8AWC8_9NOCA</name>
<dbReference type="EMBL" id="CP017839">
    <property type="protein sequence ID" value="APA98366.1"/>
    <property type="molecule type" value="Genomic_DNA"/>
</dbReference>
<feature type="transmembrane region" description="Helical" evidence="1">
    <location>
        <begin position="7"/>
        <end position="28"/>
    </location>
</feature>
<organism evidence="2 3">
    <name type="scientific">Nocardia seriolae</name>
    <dbReference type="NCBI Taxonomy" id="37332"/>
    <lineage>
        <taxon>Bacteria</taxon>
        <taxon>Bacillati</taxon>
        <taxon>Actinomycetota</taxon>
        <taxon>Actinomycetes</taxon>
        <taxon>Mycobacteriales</taxon>
        <taxon>Nocardiaceae</taxon>
        <taxon>Nocardia</taxon>
    </lineage>
</organism>
<gene>
    <name evidence="2" type="ORF">NS506_04318</name>
</gene>
<keyword evidence="1" id="KW-0812">Transmembrane</keyword>
<dbReference type="AlphaFoldDB" id="A0ABC8AWC8"/>
<protein>
    <submittedName>
        <fullName evidence="2">Uncharacterized protein</fullName>
    </submittedName>
</protein>
<proteinExistence type="predicted"/>
<accession>A0ABC8AWC8</accession>
<reference evidence="2 3" key="1">
    <citation type="submission" date="2016-10" db="EMBL/GenBank/DDBJ databases">
        <title>Genome sequence of Nocardia seriolae strain EM150506, isolated from Anguila japonica.</title>
        <authorList>
            <person name="Han H.-J."/>
        </authorList>
    </citation>
    <scope>NUCLEOTIDE SEQUENCE [LARGE SCALE GENOMIC DNA]</scope>
    <source>
        <strain evidence="2 3">EM150506</strain>
    </source>
</reference>
<keyword evidence="1" id="KW-1133">Transmembrane helix</keyword>
<evidence type="ECO:0000313" key="2">
    <source>
        <dbReference type="EMBL" id="APA98366.1"/>
    </source>
</evidence>
<sequence length="39" mass="4399">MIKWSGRIIAFIGAGHLITGLLLSQAYFGDWLSLRLWGH</sequence>
<dbReference type="Proteomes" id="UP000180166">
    <property type="component" value="Chromosome"/>
</dbReference>
<dbReference type="KEGG" id="nsr:NS506_04318"/>
<evidence type="ECO:0000313" key="3">
    <source>
        <dbReference type="Proteomes" id="UP000180166"/>
    </source>
</evidence>